<reference evidence="2" key="1">
    <citation type="journal article" date="2019" name="Sci. Rep.">
        <title>Draft genome of Tanacetum cinerariifolium, the natural source of mosquito coil.</title>
        <authorList>
            <person name="Yamashiro T."/>
            <person name="Shiraishi A."/>
            <person name="Satake H."/>
            <person name="Nakayama K."/>
        </authorList>
    </citation>
    <scope>NUCLEOTIDE SEQUENCE</scope>
</reference>
<dbReference type="EMBL" id="BKCJ010090261">
    <property type="protein sequence ID" value="GEX11474.1"/>
    <property type="molecule type" value="Genomic_DNA"/>
</dbReference>
<gene>
    <name evidence="2" type="ORF">Tci_283449</name>
</gene>
<evidence type="ECO:0000313" key="2">
    <source>
        <dbReference type="EMBL" id="GEX11474.1"/>
    </source>
</evidence>
<feature type="region of interest" description="Disordered" evidence="1">
    <location>
        <begin position="269"/>
        <end position="296"/>
    </location>
</feature>
<sequence length="437" mass="48135">MSAPLLANEITPESIRRIHPCALTNLLIFSLPYLCSLGSEGGRGVKEKDKVADVVSPAVTDEPVVKEKQDTSVDTGSLNVENSYLKSYLPLPTQGSTPAGNTLGMSSYANVTSVPSRKALNIRTLYTPRGNGVDVFVPVESIRAVSERFANTAYGFFLGKRVAYPVVANYGRSSYANAMIELKADAELKDTIVVAMPKLTGEGFYTCTVRVEYEWKTPRYVCCKVFGHTEEECPNNPGLGVAKNMKKPSQAPKGFSVGSNVGFNPAKEYRHVPKKSTANTSGNKKNDVEPTKHVSNLNPFDVLNSVQNDMDLGTNGETSNLVTKESNSSGSSFWNVESSSMSTNLIVKKIRNIKKLIMDRKATLVDDKGVLAKNVDYLKKGGFGTTSVLEQWRYSYENGDYDYDPYDDDMYEIQEISDKLQAICDNLDIKVRARKKK</sequence>
<proteinExistence type="predicted"/>
<accession>A0A699H1C6</accession>
<organism evidence="2">
    <name type="scientific">Tanacetum cinerariifolium</name>
    <name type="common">Dalmatian daisy</name>
    <name type="synonym">Chrysanthemum cinerariifolium</name>
    <dbReference type="NCBI Taxonomy" id="118510"/>
    <lineage>
        <taxon>Eukaryota</taxon>
        <taxon>Viridiplantae</taxon>
        <taxon>Streptophyta</taxon>
        <taxon>Embryophyta</taxon>
        <taxon>Tracheophyta</taxon>
        <taxon>Spermatophyta</taxon>
        <taxon>Magnoliopsida</taxon>
        <taxon>eudicotyledons</taxon>
        <taxon>Gunneridae</taxon>
        <taxon>Pentapetalae</taxon>
        <taxon>asterids</taxon>
        <taxon>campanulids</taxon>
        <taxon>Asterales</taxon>
        <taxon>Asteraceae</taxon>
        <taxon>Asteroideae</taxon>
        <taxon>Anthemideae</taxon>
        <taxon>Anthemidinae</taxon>
        <taxon>Tanacetum</taxon>
    </lineage>
</organism>
<dbReference type="AlphaFoldDB" id="A0A699H1C6"/>
<protein>
    <recommendedName>
        <fullName evidence="3">Zinc knuckle CX2CX4HX4C</fullName>
    </recommendedName>
</protein>
<name>A0A699H1C6_TANCI</name>
<evidence type="ECO:0000256" key="1">
    <source>
        <dbReference type="SAM" id="MobiDB-lite"/>
    </source>
</evidence>
<evidence type="ECO:0008006" key="3">
    <source>
        <dbReference type="Google" id="ProtNLM"/>
    </source>
</evidence>
<comment type="caution">
    <text evidence="2">The sequence shown here is derived from an EMBL/GenBank/DDBJ whole genome shotgun (WGS) entry which is preliminary data.</text>
</comment>